<dbReference type="SUPFAM" id="SSF53613">
    <property type="entry name" value="Ribokinase-like"/>
    <property type="match status" value="1"/>
</dbReference>
<dbReference type="InterPro" id="IPR000417">
    <property type="entry name" value="Hyethyz_kinase"/>
</dbReference>
<accession>A0ABS9ET48</accession>
<proteinExistence type="inferred from homology"/>
<dbReference type="Pfam" id="PF02110">
    <property type="entry name" value="HK"/>
    <property type="match status" value="1"/>
</dbReference>
<comment type="catalytic activity">
    <reaction evidence="1 11">
        <text>5-(2-hydroxyethyl)-4-methylthiazole + ATP = 4-methyl-5-(2-phosphooxyethyl)-thiazole + ADP + H(+)</text>
        <dbReference type="Rhea" id="RHEA:24212"/>
        <dbReference type="ChEBI" id="CHEBI:15378"/>
        <dbReference type="ChEBI" id="CHEBI:17957"/>
        <dbReference type="ChEBI" id="CHEBI:30616"/>
        <dbReference type="ChEBI" id="CHEBI:58296"/>
        <dbReference type="ChEBI" id="CHEBI:456216"/>
        <dbReference type="EC" id="2.7.1.50"/>
    </reaction>
</comment>
<reference evidence="12 13" key="1">
    <citation type="submission" date="2022-01" db="EMBL/GenBank/DDBJ databases">
        <title>Dethiosulfovibrio faecalis sp. nov., a novel proteolytic, non-sulfur-reducing bacterium isolated from a marine aquaculture solid waste bioreactor.</title>
        <authorList>
            <person name="Grabowski S."/>
            <person name="Apolinario E."/>
            <person name="Schneider N."/>
            <person name="Marshall C.W."/>
            <person name="Sowers K.R."/>
        </authorList>
    </citation>
    <scope>NUCLEOTIDE SEQUENCE [LARGE SCALE GENOMIC DNA]</scope>
    <source>
        <strain evidence="12 13">DSM 12537</strain>
    </source>
</reference>
<organism evidence="12 13">
    <name type="scientific">Dethiosulfovibrio marinus</name>
    <dbReference type="NCBI Taxonomy" id="133532"/>
    <lineage>
        <taxon>Bacteria</taxon>
        <taxon>Thermotogati</taxon>
        <taxon>Synergistota</taxon>
        <taxon>Synergistia</taxon>
        <taxon>Synergistales</taxon>
        <taxon>Dethiosulfovibrionaceae</taxon>
        <taxon>Dethiosulfovibrio</taxon>
    </lineage>
</organism>
<feature type="binding site" evidence="11">
    <location>
        <position position="46"/>
    </location>
    <ligand>
        <name>substrate</name>
    </ligand>
</feature>
<evidence type="ECO:0000256" key="7">
    <source>
        <dbReference type="ARBA" id="ARBA00022777"/>
    </source>
</evidence>
<protein>
    <recommendedName>
        <fullName evidence="11">Hydroxyethylthiazole kinase</fullName>
        <ecNumber evidence="11">2.7.1.50</ecNumber>
    </recommendedName>
    <alternativeName>
        <fullName evidence="11">4-methyl-5-beta-hydroxyethylthiazole kinase</fullName>
        <shortName evidence="11">TH kinase</shortName>
        <shortName evidence="11">Thz kinase</shortName>
    </alternativeName>
</protein>
<dbReference type="CDD" id="cd01170">
    <property type="entry name" value="THZ_kinase"/>
    <property type="match status" value="1"/>
</dbReference>
<dbReference type="Gene3D" id="3.40.1190.20">
    <property type="match status" value="1"/>
</dbReference>
<evidence type="ECO:0000256" key="10">
    <source>
        <dbReference type="ARBA" id="ARBA00022977"/>
    </source>
</evidence>
<keyword evidence="6 11" id="KW-0547">Nucleotide-binding</keyword>
<keyword evidence="13" id="KW-1185">Reference proteome</keyword>
<sequence length="270" mass="28021">MNVPERLNHCWSKVAQRKPLVYHVTNFVAAPYQADLCLAIGASPIMAPSEEEASEMVQAADVVLVNIGTPTIQSMETIRTAMKTAADTGTPVVLDPVGYGATARRIALVDEILQRYPVAIVKGNSAEIALMAGCHGGLRGVDATGMCRSDNAVFRLARKYGTVVAATGKVDYVSDGNKVLEVHGGSDMMEKITAGGCAVGSLLAAILGASGDALAAAIAGLIAMGVASERAMEAGPGSFKTSIIDQLYGMSKTGLGEIEGRLRLQDRIAG</sequence>
<evidence type="ECO:0000256" key="3">
    <source>
        <dbReference type="ARBA" id="ARBA00004868"/>
    </source>
</evidence>
<feature type="binding site" evidence="11">
    <location>
        <position position="122"/>
    </location>
    <ligand>
        <name>ATP</name>
        <dbReference type="ChEBI" id="CHEBI:30616"/>
    </ligand>
</feature>
<dbReference type="NCBIfam" id="NF006830">
    <property type="entry name" value="PRK09355.1"/>
    <property type="match status" value="1"/>
</dbReference>
<keyword evidence="9 11" id="KW-0460">Magnesium</keyword>
<evidence type="ECO:0000256" key="1">
    <source>
        <dbReference type="ARBA" id="ARBA00001771"/>
    </source>
</evidence>
<dbReference type="PIRSF" id="PIRSF000513">
    <property type="entry name" value="Thz_kinase"/>
    <property type="match status" value="1"/>
</dbReference>
<keyword evidence="8 11" id="KW-0067">ATP-binding</keyword>
<evidence type="ECO:0000256" key="8">
    <source>
        <dbReference type="ARBA" id="ARBA00022840"/>
    </source>
</evidence>
<dbReference type="EMBL" id="JAKGUD010000013">
    <property type="protein sequence ID" value="MCF4143282.1"/>
    <property type="molecule type" value="Genomic_DNA"/>
</dbReference>
<gene>
    <name evidence="11 12" type="primary">thiM</name>
    <name evidence="12" type="ORF">L2W38_10705</name>
</gene>
<keyword evidence="5 11" id="KW-0479">Metal-binding</keyword>
<comment type="cofactor">
    <cofactor evidence="2 11">
        <name>Mg(2+)</name>
        <dbReference type="ChEBI" id="CHEBI:18420"/>
    </cofactor>
</comment>
<dbReference type="HAMAP" id="MF_00228">
    <property type="entry name" value="Thz_kinase"/>
    <property type="match status" value="1"/>
</dbReference>
<comment type="function">
    <text evidence="11">Catalyzes the phosphorylation of the hydroxyl group of 4-methyl-5-beta-hydroxyethylthiazole (THZ).</text>
</comment>
<feature type="binding site" evidence="11">
    <location>
        <position position="194"/>
    </location>
    <ligand>
        <name>substrate</name>
    </ligand>
</feature>
<dbReference type="RefSeq" id="WP_236099984.1">
    <property type="nucleotide sequence ID" value="NZ_JAKGUD010000013.1"/>
</dbReference>
<keyword evidence="4 11" id="KW-0808">Transferase</keyword>
<evidence type="ECO:0000256" key="6">
    <source>
        <dbReference type="ARBA" id="ARBA00022741"/>
    </source>
</evidence>
<evidence type="ECO:0000256" key="11">
    <source>
        <dbReference type="HAMAP-Rule" id="MF_00228"/>
    </source>
</evidence>
<dbReference type="PRINTS" id="PR01099">
    <property type="entry name" value="HYETHTZKNASE"/>
</dbReference>
<comment type="similarity">
    <text evidence="11">Belongs to the Thz kinase family.</text>
</comment>
<dbReference type="Proteomes" id="UP001200430">
    <property type="component" value="Unassembled WGS sequence"/>
</dbReference>
<feature type="binding site" evidence="11">
    <location>
        <position position="167"/>
    </location>
    <ligand>
        <name>ATP</name>
        <dbReference type="ChEBI" id="CHEBI:30616"/>
    </ligand>
</feature>
<dbReference type="InterPro" id="IPR029056">
    <property type="entry name" value="Ribokinase-like"/>
</dbReference>
<evidence type="ECO:0000256" key="4">
    <source>
        <dbReference type="ARBA" id="ARBA00022679"/>
    </source>
</evidence>
<keyword evidence="10 11" id="KW-0784">Thiamine biosynthesis</keyword>
<dbReference type="GO" id="GO:0004417">
    <property type="term" value="F:hydroxyethylthiazole kinase activity"/>
    <property type="evidence" value="ECO:0007669"/>
    <property type="project" value="UniProtKB-EC"/>
</dbReference>
<comment type="pathway">
    <text evidence="3 11">Cofactor biosynthesis; thiamine diphosphate biosynthesis; 4-methyl-5-(2-phosphoethyl)-thiazole from 5-(2-hydroxyethyl)-4-methylthiazole: step 1/1.</text>
</comment>
<evidence type="ECO:0000313" key="12">
    <source>
        <dbReference type="EMBL" id="MCF4143282.1"/>
    </source>
</evidence>
<keyword evidence="7 11" id="KW-0418">Kinase</keyword>
<evidence type="ECO:0000256" key="9">
    <source>
        <dbReference type="ARBA" id="ARBA00022842"/>
    </source>
</evidence>
<name>A0ABS9ET48_9BACT</name>
<evidence type="ECO:0000256" key="5">
    <source>
        <dbReference type="ARBA" id="ARBA00022723"/>
    </source>
</evidence>
<dbReference type="EC" id="2.7.1.50" evidence="11"/>
<evidence type="ECO:0000313" key="13">
    <source>
        <dbReference type="Proteomes" id="UP001200430"/>
    </source>
</evidence>
<evidence type="ECO:0000256" key="2">
    <source>
        <dbReference type="ARBA" id="ARBA00001946"/>
    </source>
</evidence>
<comment type="caution">
    <text evidence="12">The sequence shown here is derived from an EMBL/GenBank/DDBJ whole genome shotgun (WGS) entry which is preliminary data.</text>
</comment>